<dbReference type="InterPro" id="IPR011989">
    <property type="entry name" value="ARM-like"/>
</dbReference>
<evidence type="ECO:0000313" key="11">
    <source>
        <dbReference type="EMBL" id="KAG4425970.1"/>
    </source>
</evidence>
<feature type="region of interest" description="Disordered" evidence="9">
    <location>
        <begin position="848"/>
        <end position="880"/>
    </location>
</feature>
<evidence type="ECO:0000256" key="6">
    <source>
        <dbReference type="ARBA" id="ARBA00023136"/>
    </source>
</evidence>
<feature type="compositionally biased region" description="Polar residues" evidence="9">
    <location>
        <begin position="792"/>
        <end position="804"/>
    </location>
</feature>
<keyword evidence="12" id="KW-1185">Reference proteome</keyword>
<feature type="coiled-coil region" evidence="8">
    <location>
        <begin position="903"/>
        <end position="940"/>
    </location>
</feature>
<reference evidence="11" key="1">
    <citation type="submission" date="2021-02" db="EMBL/GenBank/DDBJ databases">
        <title>Genome sequence Cadophora malorum strain M34.</title>
        <authorList>
            <person name="Stefanovic E."/>
            <person name="Vu D."/>
            <person name="Scully C."/>
            <person name="Dijksterhuis J."/>
            <person name="Roader J."/>
            <person name="Houbraken J."/>
        </authorList>
    </citation>
    <scope>NUCLEOTIDE SEQUENCE</scope>
    <source>
        <strain evidence="11">M34</strain>
    </source>
</reference>
<dbReference type="Pfam" id="PF01602">
    <property type="entry name" value="Adaptin_N"/>
    <property type="match status" value="1"/>
</dbReference>
<comment type="function">
    <text evidence="7">Part of the AP-3 complex, an adaptor-related complex which is not clathrin-associated. The complex is associated with the Golgi region as well as more peripheral structures. It facilitates the budding of vesicles from the Golgi membrane.</text>
</comment>
<evidence type="ECO:0000313" key="12">
    <source>
        <dbReference type="Proteomes" id="UP000664132"/>
    </source>
</evidence>
<dbReference type="GO" id="GO:0006623">
    <property type="term" value="P:protein targeting to vacuole"/>
    <property type="evidence" value="ECO:0007669"/>
    <property type="project" value="TreeGrafter"/>
</dbReference>
<comment type="subunit">
    <text evidence="7">Adaptor protein complex 3 (AP-3) is a heterotetramer.</text>
</comment>
<evidence type="ECO:0000256" key="3">
    <source>
        <dbReference type="ARBA" id="ARBA00022448"/>
    </source>
</evidence>
<feature type="region of interest" description="Disordered" evidence="9">
    <location>
        <begin position="379"/>
        <end position="420"/>
    </location>
</feature>
<keyword evidence="4" id="KW-0677">Repeat</keyword>
<evidence type="ECO:0000256" key="8">
    <source>
        <dbReference type="SAM" id="Coils"/>
    </source>
</evidence>
<dbReference type="AlphaFoldDB" id="A0A8H7WJD0"/>
<dbReference type="Proteomes" id="UP000664132">
    <property type="component" value="Unassembled WGS sequence"/>
</dbReference>
<name>A0A8H7WJD0_9HELO</name>
<comment type="caution">
    <text evidence="11">The sequence shown here is derived from an EMBL/GenBank/DDBJ whole genome shotgun (WGS) entry which is preliminary data.</text>
</comment>
<evidence type="ECO:0000256" key="7">
    <source>
        <dbReference type="PIRNR" id="PIRNR037092"/>
    </source>
</evidence>
<proteinExistence type="inferred from homology"/>
<gene>
    <name evidence="11" type="ORF">IFR04_000914</name>
</gene>
<dbReference type="GO" id="GO:0005794">
    <property type="term" value="C:Golgi apparatus"/>
    <property type="evidence" value="ECO:0007669"/>
    <property type="project" value="UniProtKB-SubCell"/>
</dbReference>
<evidence type="ECO:0000256" key="2">
    <source>
        <dbReference type="ARBA" id="ARBA00006613"/>
    </source>
</evidence>
<keyword evidence="5 7" id="KW-0653">Protein transport</keyword>
<dbReference type="PANTHER" id="PTHR22781:SF12">
    <property type="entry name" value="AP-3 COMPLEX SUBUNIT DELTA-1"/>
    <property type="match status" value="1"/>
</dbReference>
<evidence type="ECO:0000256" key="5">
    <source>
        <dbReference type="ARBA" id="ARBA00022927"/>
    </source>
</evidence>
<feature type="region of interest" description="Disordered" evidence="9">
    <location>
        <begin position="823"/>
        <end position="842"/>
    </location>
</feature>
<sequence>MEFEKSLYDLIRGLRNHKGNEKEYIQNSLKECRAEIRGQDMDLKATALLKLVYLEMFGHDMSWASFHVLEVMSSAKYLQKRVGYLGAVQSFRPDTEVLMLATNLLKKDLTSTAVTTMSLPIITLPHIITPSLALSVLSDLLPRLTHSHPTVRKKTIVTLYRLALVYPETLRPAWPKIKDRLMDEGEDPSVTAAIVNVVCELGWRRPQDFLPLAPRLFELLVDSGNNWMAIKLIKLFAILTPLEPRLVKKLLPPLTSLIRTTPAMSLLYECINGIIQGGILESSDDGGDEIATLCVTKLRGMIQIEDDANLKYVALLAFNRIVITHPYLVAQQEDVIMECIDSADISIRLRALDLVVGMVNSDNLMSIVGRLMRQLKNSRSVTAEELHPRPTPIEPAADSDDESPEVAIKNNRDDSETPLLPDDYKTDVISRILEMCSGNNYGNLVDFDWYLDILIQLVRSAPIPSTLSSEDADFGPKPGNDISELIGDELRTVAVKVKAVRTQATRAAESILKATFNDPLSPLNSGSGVLRPITWMCGEYALFLASPDDTLTALLQLTKVSTPAEGLAVYLQALPKIFSLVAGDDQSPWTPERKTMISLLMARIIHALDPLAMHPDLEVQERAVEFLELLKLAAEASSGQEASSDPLNQPDAPLLLTQAIPSLFAGLELNSVAVGAQKNVPVPSNLDLDQPINANLSNLLRAVESAAFNTADDDEFEVYYHQVPPHAQVSQKENEPAISRLGSTEEVVRSYQQGSEESYLDPDIVARRRAERLERNKDDPFYIPPSDDKSGRSTPLHNIIQSHNGPDLDIDAIPIMQLDLGKTSVPAAHPSPPKSKPRQRIQVAADETIGASGTSSPRNDDSENSLDGPQKSKPRGKQSLLQVDSSHIGTFSLEGNSACPVDYERQQREEAEMAKAMQEVEKLRLEMQRANERVQAAQGVEGTVIKKKKKKTKTPEVNPDNEGLTTVAKKKKKVKKAEESTAVESEGVADVVKPKKRKKTTKIDGDATGQKGTVDSGA</sequence>
<keyword evidence="3 7" id="KW-0813">Transport</keyword>
<comment type="similarity">
    <text evidence="2 7">Belongs to the adaptor complexes large subunit family.</text>
</comment>
<dbReference type="InterPro" id="IPR016024">
    <property type="entry name" value="ARM-type_fold"/>
</dbReference>
<dbReference type="SUPFAM" id="SSF48371">
    <property type="entry name" value="ARM repeat"/>
    <property type="match status" value="1"/>
</dbReference>
<dbReference type="EMBL" id="JAFJYH010000006">
    <property type="protein sequence ID" value="KAG4425970.1"/>
    <property type="molecule type" value="Genomic_DNA"/>
</dbReference>
<dbReference type="PANTHER" id="PTHR22781">
    <property type="entry name" value="DELTA ADAPTIN-RELATED"/>
    <property type="match status" value="1"/>
</dbReference>
<organism evidence="11 12">
    <name type="scientific">Cadophora malorum</name>
    <dbReference type="NCBI Taxonomy" id="108018"/>
    <lineage>
        <taxon>Eukaryota</taxon>
        <taxon>Fungi</taxon>
        <taxon>Dikarya</taxon>
        <taxon>Ascomycota</taxon>
        <taxon>Pezizomycotina</taxon>
        <taxon>Leotiomycetes</taxon>
        <taxon>Helotiales</taxon>
        <taxon>Ploettnerulaceae</taxon>
        <taxon>Cadophora</taxon>
    </lineage>
</organism>
<dbReference type="GO" id="GO:0010008">
    <property type="term" value="C:endosome membrane"/>
    <property type="evidence" value="ECO:0007669"/>
    <property type="project" value="TreeGrafter"/>
</dbReference>
<keyword evidence="6" id="KW-0472">Membrane</keyword>
<evidence type="ECO:0000256" key="1">
    <source>
        <dbReference type="ARBA" id="ARBA00004308"/>
    </source>
</evidence>
<dbReference type="GO" id="GO:0030123">
    <property type="term" value="C:AP-3 adaptor complex"/>
    <property type="evidence" value="ECO:0007669"/>
    <property type="project" value="InterPro"/>
</dbReference>
<dbReference type="PIRSF" id="PIRSF037092">
    <property type="entry name" value="AP3_complex_delta"/>
    <property type="match status" value="1"/>
</dbReference>
<feature type="compositionally biased region" description="Basic and acidic residues" evidence="9">
    <location>
        <begin position="776"/>
        <end position="791"/>
    </location>
</feature>
<feature type="domain" description="Clathrin/coatomer adaptor adaptin-like N-terminal" evidence="10">
    <location>
        <begin position="21"/>
        <end position="633"/>
    </location>
</feature>
<evidence type="ECO:0000256" key="9">
    <source>
        <dbReference type="SAM" id="MobiDB-lite"/>
    </source>
</evidence>
<protein>
    <recommendedName>
        <fullName evidence="7">AP-3 complex subunit delta</fullName>
    </recommendedName>
</protein>
<dbReference type="OrthoDB" id="10264595at2759"/>
<dbReference type="GO" id="GO:0006896">
    <property type="term" value="P:Golgi to vacuole transport"/>
    <property type="evidence" value="ECO:0007669"/>
    <property type="project" value="TreeGrafter"/>
</dbReference>
<feature type="region of interest" description="Disordered" evidence="9">
    <location>
        <begin position="776"/>
        <end position="808"/>
    </location>
</feature>
<evidence type="ECO:0000259" key="10">
    <source>
        <dbReference type="Pfam" id="PF01602"/>
    </source>
</evidence>
<dbReference type="InterPro" id="IPR002553">
    <property type="entry name" value="Clathrin/coatomer_adapt-like_N"/>
</dbReference>
<dbReference type="Gene3D" id="1.25.10.10">
    <property type="entry name" value="Leucine-rich Repeat Variant"/>
    <property type="match status" value="1"/>
</dbReference>
<keyword evidence="7" id="KW-0333">Golgi apparatus</keyword>
<feature type="region of interest" description="Disordered" evidence="9">
    <location>
        <begin position="945"/>
        <end position="1018"/>
    </location>
</feature>
<evidence type="ECO:0000256" key="4">
    <source>
        <dbReference type="ARBA" id="ARBA00022737"/>
    </source>
</evidence>
<comment type="subcellular location">
    <subcellularLocation>
        <location evidence="1">Endomembrane system</location>
    </subcellularLocation>
    <subcellularLocation>
        <location evidence="7">Golgi apparatus</location>
    </subcellularLocation>
</comment>
<accession>A0A8H7WJD0</accession>
<keyword evidence="8" id="KW-0175">Coiled coil</keyword>
<dbReference type="InterPro" id="IPR017105">
    <property type="entry name" value="AP3_complex_dsu"/>
</dbReference>